<evidence type="ECO:0000259" key="18">
    <source>
        <dbReference type="Pfam" id="PF24877"/>
    </source>
</evidence>
<feature type="binding site" evidence="15">
    <location>
        <position position="467"/>
    </location>
    <ligand>
        <name>Mg(2+)</name>
        <dbReference type="ChEBI" id="CHEBI:18420"/>
    </ligand>
</feature>
<evidence type="ECO:0000256" key="9">
    <source>
        <dbReference type="ARBA" id="ARBA00023239"/>
    </source>
</evidence>
<evidence type="ECO:0000313" key="19">
    <source>
        <dbReference type="EMBL" id="GJE76120.1"/>
    </source>
</evidence>
<feature type="domain" description="Dihydroxy-acid/6-phosphogluconate dehydratase C-terminal" evidence="18">
    <location>
        <begin position="383"/>
        <end position="574"/>
    </location>
</feature>
<accession>A0ABQ4UWG3</accession>
<dbReference type="PROSITE" id="PS00886">
    <property type="entry name" value="ILVD_EDD_1"/>
    <property type="match status" value="1"/>
</dbReference>
<evidence type="ECO:0000256" key="14">
    <source>
        <dbReference type="ARBA" id="ARBA00029490"/>
    </source>
</evidence>
<dbReference type="SUPFAM" id="SSF52016">
    <property type="entry name" value="LeuD/IlvD-like"/>
    <property type="match status" value="1"/>
</dbReference>
<dbReference type="InterPro" id="IPR056740">
    <property type="entry name" value="ILV_EDD_C"/>
</dbReference>
<dbReference type="InterPro" id="IPR050165">
    <property type="entry name" value="DHAD_IlvD/Edd"/>
</dbReference>
<evidence type="ECO:0000256" key="13">
    <source>
        <dbReference type="ARBA" id="ARBA00029437"/>
    </source>
</evidence>
<comment type="pathway">
    <text evidence="12 15">Amino-acid biosynthesis; L-valine biosynthesis; L-valine from pyruvate: step 3/4.</text>
</comment>
<feature type="domain" description="Dihydroxy-acid/6-phosphogluconate dehydratase N-terminal" evidence="17">
    <location>
        <begin position="55"/>
        <end position="372"/>
    </location>
</feature>
<comment type="cofactor">
    <cofactor evidence="1 15">
        <name>Mg(2+)</name>
        <dbReference type="ChEBI" id="CHEBI:18420"/>
    </cofactor>
</comment>
<evidence type="ECO:0000256" key="8">
    <source>
        <dbReference type="ARBA" id="ARBA00023014"/>
    </source>
</evidence>
<comment type="catalytic activity">
    <reaction evidence="11">
        <text>(2R)-2,3-dihydroxy-3-methylbutanoate = 3-methyl-2-oxobutanoate + H2O</text>
        <dbReference type="Rhea" id="RHEA:24809"/>
        <dbReference type="ChEBI" id="CHEBI:11851"/>
        <dbReference type="ChEBI" id="CHEBI:15377"/>
        <dbReference type="ChEBI" id="CHEBI:49072"/>
        <dbReference type="EC" id="4.2.1.9"/>
    </reaction>
    <physiologicalReaction direction="left-to-right" evidence="11">
        <dbReference type="Rhea" id="RHEA:24810"/>
    </physiologicalReaction>
</comment>
<comment type="cofactor">
    <cofactor evidence="15">
        <name>[2Fe-2S] cluster</name>
        <dbReference type="ChEBI" id="CHEBI:190135"/>
    </cofactor>
    <text evidence="15">Binds 1 [2Fe-2S] cluster per subunit. This cluster acts as a Lewis acid cofactor.</text>
</comment>
<dbReference type="EMBL" id="BPRE01000007">
    <property type="protein sequence ID" value="GJE76120.1"/>
    <property type="molecule type" value="Genomic_DNA"/>
</dbReference>
<dbReference type="InterPro" id="IPR000581">
    <property type="entry name" value="ILV_EDD_N"/>
</dbReference>
<feature type="active site" description="Proton acceptor" evidence="15">
    <location>
        <position position="493"/>
    </location>
</feature>
<dbReference type="PANTHER" id="PTHR21000:SF5">
    <property type="entry name" value="DIHYDROXY-ACID DEHYDRATASE, MITOCHONDRIAL"/>
    <property type="match status" value="1"/>
</dbReference>
<evidence type="ECO:0000256" key="6">
    <source>
        <dbReference type="ARBA" id="ARBA00022842"/>
    </source>
</evidence>
<dbReference type="Pfam" id="PF24877">
    <property type="entry name" value="ILV_EDD_C"/>
    <property type="match status" value="1"/>
</dbReference>
<evidence type="ECO:0000256" key="16">
    <source>
        <dbReference type="SAM" id="MobiDB-lite"/>
    </source>
</evidence>
<dbReference type="HAMAP" id="MF_00012">
    <property type="entry name" value="IlvD"/>
    <property type="match status" value="1"/>
</dbReference>
<name>A0ABQ4UWG3_9HYPH</name>
<comment type="pathway">
    <text evidence="13 15">Amino-acid biosynthesis; L-isoleucine biosynthesis; L-isoleucine from 2-oxobutanoate: step 3/4.</text>
</comment>
<keyword evidence="8 15" id="KW-0411">Iron-sulfur</keyword>
<keyword evidence="10 15" id="KW-0100">Branched-chain amino acid biosynthesis</keyword>
<dbReference type="Pfam" id="PF00920">
    <property type="entry name" value="ILVD_EDD_N"/>
    <property type="match status" value="1"/>
</dbReference>
<feature type="region of interest" description="Disordered" evidence="16">
    <location>
        <begin position="1"/>
        <end position="36"/>
    </location>
</feature>
<evidence type="ECO:0000313" key="20">
    <source>
        <dbReference type="Proteomes" id="UP001055093"/>
    </source>
</evidence>
<feature type="binding site" description="via carbamate group" evidence="15">
    <location>
        <position position="145"/>
    </location>
    <ligand>
        <name>Mg(2+)</name>
        <dbReference type="ChEBI" id="CHEBI:18420"/>
    </ligand>
</feature>
<evidence type="ECO:0000256" key="1">
    <source>
        <dbReference type="ARBA" id="ARBA00001946"/>
    </source>
</evidence>
<comment type="caution">
    <text evidence="19">The sequence shown here is derived from an EMBL/GenBank/DDBJ whole genome shotgun (WGS) entry which is preliminary data.</text>
</comment>
<evidence type="ECO:0000256" key="5">
    <source>
        <dbReference type="ARBA" id="ARBA00022723"/>
    </source>
</evidence>
<keyword evidence="4 15" id="KW-0001">2Fe-2S</keyword>
<keyword evidence="5 15" id="KW-0479">Metal-binding</keyword>
<feature type="modified residue" description="N6-carboxylysine" evidence="15">
    <location>
        <position position="145"/>
    </location>
</feature>
<evidence type="ECO:0000256" key="12">
    <source>
        <dbReference type="ARBA" id="ARBA00029436"/>
    </source>
</evidence>
<evidence type="ECO:0000256" key="2">
    <source>
        <dbReference type="ARBA" id="ARBA00006486"/>
    </source>
</evidence>
<dbReference type="InterPro" id="IPR042096">
    <property type="entry name" value="Dihydro-acid_dehy_C"/>
</dbReference>
<evidence type="ECO:0000256" key="3">
    <source>
        <dbReference type="ARBA" id="ARBA00022605"/>
    </source>
</evidence>
<feature type="binding site" evidence="15">
    <location>
        <position position="102"/>
    </location>
    <ligand>
        <name>Mg(2+)</name>
        <dbReference type="ChEBI" id="CHEBI:18420"/>
    </ligand>
</feature>
<feature type="binding site" evidence="15">
    <location>
        <position position="144"/>
    </location>
    <ligand>
        <name>Mg(2+)</name>
        <dbReference type="ChEBI" id="CHEBI:18420"/>
    </ligand>
</feature>
<evidence type="ECO:0000256" key="10">
    <source>
        <dbReference type="ARBA" id="ARBA00023304"/>
    </source>
</evidence>
<dbReference type="PANTHER" id="PTHR21000">
    <property type="entry name" value="DIHYDROXY-ACID DEHYDRATASE DAD"/>
    <property type="match status" value="1"/>
</dbReference>
<comment type="subunit">
    <text evidence="15">Homodimer.</text>
</comment>
<keyword evidence="3 15" id="KW-0028">Amino-acid biosynthesis</keyword>
<keyword evidence="7 15" id="KW-0408">Iron</keyword>
<comment type="function">
    <text evidence="15">Functions in the biosynthesis of branched-chain amino acids. Catalyzes the dehydration of (2R,3R)-2,3-dihydroxy-3-methylpentanoate (2,3-dihydroxy-3-methylvalerate) into 2-oxo-3-methylpentanoate (2-oxo-3-methylvalerate) and of (2R)-2,3-dihydroxy-3-methylbutanoate (2,3-dihydroxyisovalerate) into 2-oxo-3-methylbutanoate (2-oxoisovalerate), the penultimate precursor to L-isoleucine and L-valine, respectively.</text>
</comment>
<keyword evidence="9 15" id="KW-0456">Lyase</keyword>
<evidence type="ECO:0000256" key="4">
    <source>
        <dbReference type="ARBA" id="ARBA00022714"/>
    </source>
</evidence>
<dbReference type="InterPro" id="IPR037237">
    <property type="entry name" value="IlvD/EDD_N"/>
</dbReference>
<dbReference type="InterPro" id="IPR004404">
    <property type="entry name" value="DihydroxyA_deHydtase"/>
</dbReference>
<evidence type="ECO:0000256" key="11">
    <source>
        <dbReference type="ARBA" id="ARBA00029304"/>
    </source>
</evidence>
<dbReference type="Proteomes" id="UP001055093">
    <property type="component" value="Unassembled WGS sequence"/>
</dbReference>
<comment type="catalytic activity">
    <reaction evidence="15">
        <text>(2R,3R)-2,3-dihydroxy-3-methylpentanoate = (S)-3-methyl-2-oxopentanoate + H2O</text>
        <dbReference type="Rhea" id="RHEA:27694"/>
        <dbReference type="ChEBI" id="CHEBI:15377"/>
        <dbReference type="ChEBI" id="CHEBI:35146"/>
        <dbReference type="ChEBI" id="CHEBI:49258"/>
        <dbReference type="EC" id="4.2.1.9"/>
    </reaction>
</comment>
<feature type="binding site" evidence="15">
    <location>
        <position position="70"/>
    </location>
    <ligand>
        <name>[2Fe-2S] cluster</name>
        <dbReference type="ChEBI" id="CHEBI:190135"/>
    </ligand>
</feature>
<feature type="compositionally biased region" description="Basic and acidic residues" evidence="16">
    <location>
        <begin position="18"/>
        <end position="36"/>
    </location>
</feature>
<reference evidence="19" key="2">
    <citation type="submission" date="2021-08" db="EMBL/GenBank/DDBJ databases">
        <authorList>
            <person name="Tani A."/>
            <person name="Ola A."/>
            <person name="Ogura Y."/>
            <person name="Katsura K."/>
            <person name="Hayashi T."/>
        </authorList>
    </citation>
    <scope>NUCLEOTIDE SEQUENCE</scope>
    <source>
        <strain evidence="19">DSM 14458</strain>
    </source>
</reference>
<dbReference type="NCBIfam" id="NF002068">
    <property type="entry name" value="PRK00911.1"/>
    <property type="match status" value="1"/>
</dbReference>
<organism evidence="19 20">
    <name type="scientific">Methylorubrum suomiense</name>
    <dbReference type="NCBI Taxonomy" id="144191"/>
    <lineage>
        <taxon>Bacteria</taxon>
        <taxon>Pseudomonadati</taxon>
        <taxon>Pseudomonadota</taxon>
        <taxon>Alphaproteobacteria</taxon>
        <taxon>Hyphomicrobiales</taxon>
        <taxon>Methylobacteriaceae</taxon>
        <taxon>Methylorubrum</taxon>
    </lineage>
</organism>
<dbReference type="PROSITE" id="PS00887">
    <property type="entry name" value="ILVD_EDD_2"/>
    <property type="match status" value="1"/>
</dbReference>
<gene>
    <name evidence="19" type="primary">ilvD_2</name>
    <name evidence="15" type="synonym">ilvD</name>
    <name evidence="19" type="ORF">BGCPKDLD_2712</name>
</gene>
<sequence>MRTGTGAEIGDQSAMDARQTDKSKLPSRHVTEGPERAPHRSYLYAMGLTTEQIHQPLVGVASCWNEAAPCNISLMRQAQAVKKGVAAAKGTPREFCTITVTDGIAMGHGGMRASLPSREVIADSVELTIRGHSYDALVGLAGCDKSLPGMMMAMVRLNVPSIFIYGGSILPGSFRGRPVTVQDLFEAVGKVAVGDMSLDDLDELERVACPSAGACGAQFTANTMATVSEAIGLALPYSAGAPAPYEIRDQFCAAAGEKVMELIAKNIRPRDIVTRKSLENAAATVAASGGSTNAALHLPAIAHECGIEFTLFDVAEIFRKTPYIADLKPGGRYVAKDMFEVGGIPLLMKTLLDHGYLHGDCLTVTGRTIAENLAKVAWNPDQDVVRPADKPITVTGGVVGLKGNLAPEGAIVKVAGMPASSQVFTGPARVFDGEEACFEAVQNRTYKPGDVLVIRYEGPKGGPGMREMLSTTAALYGQGMGDKVALITDGRFSGATRGFCVGHVGPEAAIGGPIGLLRDGDIITLDAIQGTLDVALSDEELAQRRAAWTPRGNAATSGYLWKYAQTVGPAVNGAVTHPGGAQETHIYADI</sequence>
<evidence type="ECO:0000256" key="7">
    <source>
        <dbReference type="ARBA" id="ARBA00023004"/>
    </source>
</evidence>
<evidence type="ECO:0000256" key="15">
    <source>
        <dbReference type="HAMAP-Rule" id="MF_00012"/>
    </source>
</evidence>
<dbReference type="NCBIfam" id="TIGR00110">
    <property type="entry name" value="ilvD"/>
    <property type="match status" value="1"/>
</dbReference>
<comment type="caution">
    <text evidence="15">Lacks conserved residue(s) required for the propagation of feature annotation.</text>
</comment>
<keyword evidence="20" id="KW-1185">Reference proteome</keyword>
<comment type="similarity">
    <text evidence="2 15">Belongs to the IlvD/Edd family.</text>
</comment>
<reference evidence="19" key="1">
    <citation type="journal article" date="2021" name="Front. Microbiol.">
        <title>Comprehensive Comparative Genomics and Phenotyping of Methylobacterium Species.</title>
        <authorList>
            <person name="Alessa O."/>
            <person name="Ogura Y."/>
            <person name="Fujitani Y."/>
            <person name="Takami H."/>
            <person name="Hayashi T."/>
            <person name="Sahin N."/>
            <person name="Tani A."/>
        </authorList>
    </citation>
    <scope>NUCLEOTIDE SEQUENCE</scope>
    <source>
        <strain evidence="19">DSM 14458</strain>
    </source>
</reference>
<dbReference type="EC" id="4.2.1.9" evidence="14 15"/>
<keyword evidence="6 15" id="KW-0460">Magnesium</keyword>
<dbReference type="InterPro" id="IPR020558">
    <property type="entry name" value="DiOHA_6PGluconate_deHydtase_CS"/>
</dbReference>
<protein>
    <recommendedName>
        <fullName evidence="14 15">Dihydroxy-acid dehydratase</fullName>
        <shortName evidence="15">DAD</shortName>
        <ecNumber evidence="14 15">4.2.1.9</ecNumber>
    </recommendedName>
</protein>
<dbReference type="Gene3D" id="3.50.30.80">
    <property type="entry name" value="IlvD/EDD C-terminal domain-like"/>
    <property type="match status" value="1"/>
</dbReference>
<evidence type="ECO:0000259" key="17">
    <source>
        <dbReference type="Pfam" id="PF00920"/>
    </source>
</evidence>
<proteinExistence type="inferred from homology"/>
<dbReference type="SUPFAM" id="SSF143975">
    <property type="entry name" value="IlvD/EDD N-terminal domain-like"/>
    <property type="match status" value="1"/>
</dbReference>